<sequence length="320" mass="36146">MVTDTAGAFTLSVQDKQVDVDCLRQFLQQPYVHKSDEWLKLFQSEPPRGVLSRIARRLDVALSPVNGPWQYPDKQDFRDEIARMISWYEPGRKKLRRARNLREDEPVKMVPGATTVFTTKVREHYAKLSTALKIEGLWKWATVARGLHKAGVPVVSKIHMRVLQSKWARAVADGKKWVETQRYRERSLNAMKFAAPGEWVVMGDSQHVTAIAVCAGSAVRGCTDIVSSGVLDRVDESLRPDLESYLSTGQSFDYIAFSSVCSLKRVNPIPWKTFWALEGAKNPKNKQGFPRVGGPELAPTLFFWAKKLGAKWIDPYGDVP</sequence>
<keyword evidence="2" id="KW-1185">Reference proteome</keyword>
<dbReference type="Proteomes" id="UP001178507">
    <property type="component" value="Unassembled WGS sequence"/>
</dbReference>
<name>A0AA36I2M6_9DINO</name>
<proteinExistence type="predicted"/>
<gene>
    <name evidence="1" type="ORF">EVOR1521_LOCUS8003</name>
</gene>
<reference evidence="1" key="1">
    <citation type="submission" date="2023-08" db="EMBL/GenBank/DDBJ databases">
        <authorList>
            <person name="Chen Y."/>
            <person name="Shah S."/>
            <person name="Dougan E. K."/>
            <person name="Thang M."/>
            <person name="Chan C."/>
        </authorList>
    </citation>
    <scope>NUCLEOTIDE SEQUENCE</scope>
</reference>
<comment type="caution">
    <text evidence="1">The sequence shown here is derived from an EMBL/GenBank/DDBJ whole genome shotgun (WGS) entry which is preliminary data.</text>
</comment>
<accession>A0AA36I2M6</accession>
<evidence type="ECO:0000313" key="1">
    <source>
        <dbReference type="EMBL" id="CAJ1379918.1"/>
    </source>
</evidence>
<dbReference type="EMBL" id="CAUJNA010000668">
    <property type="protein sequence ID" value="CAJ1379918.1"/>
    <property type="molecule type" value="Genomic_DNA"/>
</dbReference>
<dbReference type="AlphaFoldDB" id="A0AA36I2M6"/>
<evidence type="ECO:0000313" key="2">
    <source>
        <dbReference type="Proteomes" id="UP001178507"/>
    </source>
</evidence>
<protein>
    <submittedName>
        <fullName evidence="1">Uncharacterized protein</fullName>
    </submittedName>
</protein>
<organism evidence="1 2">
    <name type="scientific">Effrenium voratum</name>
    <dbReference type="NCBI Taxonomy" id="2562239"/>
    <lineage>
        <taxon>Eukaryota</taxon>
        <taxon>Sar</taxon>
        <taxon>Alveolata</taxon>
        <taxon>Dinophyceae</taxon>
        <taxon>Suessiales</taxon>
        <taxon>Symbiodiniaceae</taxon>
        <taxon>Effrenium</taxon>
    </lineage>
</organism>